<protein>
    <submittedName>
        <fullName evidence="1">Serine/threonine-protein kinase smu1</fullName>
    </submittedName>
</protein>
<feature type="non-terminal residue" evidence="1">
    <location>
        <position position="210"/>
    </location>
</feature>
<proteinExistence type="predicted"/>
<dbReference type="AlphaFoldDB" id="A0A7J6Q403"/>
<name>A0A7J6Q403_PEROL</name>
<reference evidence="1 2" key="1">
    <citation type="submission" date="2020-04" db="EMBL/GenBank/DDBJ databases">
        <title>Perkinsus olseni comparative genomics.</title>
        <authorList>
            <person name="Bogema D.R."/>
        </authorList>
    </citation>
    <scope>NUCLEOTIDE SEQUENCE [LARGE SCALE GENOMIC DNA]</scope>
    <source>
        <strain evidence="1 2">ATCC PRA-207</strain>
    </source>
</reference>
<comment type="caution">
    <text evidence="1">The sequence shown here is derived from an EMBL/GenBank/DDBJ whole genome shotgun (WGS) entry which is preliminary data.</text>
</comment>
<keyword evidence="1" id="KW-0418">Kinase</keyword>
<accession>A0A7J6Q403</accession>
<evidence type="ECO:0000313" key="1">
    <source>
        <dbReference type="EMBL" id="KAF4703195.1"/>
    </source>
</evidence>
<keyword evidence="2" id="KW-1185">Reference proteome</keyword>
<dbReference type="Proteomes" id="UP000553632">
    <property type="component" value="Unassembled WGS sequence"/>
</dbReference>
<dbReference type="EMBL" id="JABANO010035619">
    <property type="protein sequence ID" value="KAF4703195.1"/>
    <property type="molecule type" value="Genomic_DNA"/>
</dbReference>
<evidence type="ECO:0000313" key="2">
    <source>
        <dbReference type="Proteomes" id="UP000553632"/>
    </source>
</evidence>
<sequence>VFDLRSSEILHKFPPPPPSYQNENITLDVRDIVIVPSDSSAGQSEDSLLICQQSSTVHHMTVSGQLLKSYESGKRDGKGDFVLLCTSHAGRWIYAAAEDRTIRRQFMLFTSLAVKSDIVAPAQGWGPHLLSRAGCPPQWQNHIINLAKRLEDKWRSQSKVMNLDNVDWMVAEEFAAGVDGVAGRTESTSGSYSSCSGGNIDGYWRAGEQL</sequence>
<gene>
    <name evidence="1" type="primary">SMU1_1</name>
    <name evidence="1" type="ORF">FOZ63_000145</name>
</gene>
<organism evidence="1 2">
    <name type="scientific">Perkinsus olseni</name>
    <name type="common">Perkinsus atlanticus</name>
    <dbReference type="NCBI Taxonomy" id="32597"/>
    <lineage>
        <taxon>Eukaryota</taxon>
        <taxon>Sar</taxon>
        <taxon>Alveolata</taxon>
        <taxon>Perkinsozoa</taxon>
        <taxon>Perkinsea</taxon>
        <taxon>Perkinsida</taxon>
        <taxon>Perkinsidae</taxon>
        <taxon>Perkinsus</taxon>
    </lineage>
</organism>
<dbReference type="GO" id="GO:0016301">
    <property type="term" value="F:kinase activity"/>
    <property type="evidence" value="ECO:0007669"/>
    <property type="project" value="UniProtKB-KW"/>
</dbReference>
<keyword evidence="1" id="KW-0808">Transferase</keyword>